<feature type="transmembrane region" description="Helical" evidence="1">
    <location>
        <begin position="35"/>
        <end position="57"/>
    </location>
</feature>
<keyword evidence="1" id="KW-1133">Transmembrane helix</keyword>
<dbReference type="AlphaFoldDB" id="A0A7Y4KYS2"/>
<evidence type="ECO:0000313" key="2">
    <source>
        <dbReference type="EMBL" id="NOL40407.1"/>
    </source>
</evidence>
<organism evidence="2 3">
    <name type="scientific">Kribbella sandramycini</name>
    <dbReference type="NCBI Taxonomy" id="60450"/>
    <lineage>
        <taxon>Bacteria</taxon>
        <taxon>Bacillati</taxon>
        <taxon>Actinomycetota</taxon>
        <taxon>Actinomycetes</taxon>
        <taxon>Propionibacteriales</taxon>
        <taxon>Kribbellaceae</taxon>
        <taxon>Kribbella</taxon>
    </lineage>
</organism>
<reference evidence="2 3" key="1">
    <citation type="submission" date="2020-05" db="EMBL/GenBank/DDBJ databases">
        <title>Genome sequence of Kribbella sandramycini ATCC 39419.</title>
        <authorList>
            <person name="Maclea K.S."/>
            <person name="Fair J.L."/>
        </authorList>
    </citation>
    <scope>NUCLEOTIDE SEQUENCE [LARGE SCALE GENOMIC DNA]</scope>
    <source>
        <strain evidence="2 3">ATCC 39419</strain>
    </source>
</reference>
<dbReference type="Proteomes" id="UP000534306">
    <property type="component" value="Unassembled WGS sequence"/>
</dbReference>
<keyword evidence="3" id="KW-1185">Reference proteome</keyword>
<evidence type="ECO:0000256" key="1">
    <source>
        <dbReference type="SAM" id="Phobius"/>
    </source>
</evidence>
<proteinExistence type="predicted"/>
<feature type="transmembrane region" description="Helical" evidence="1">
    <location>
        <begin position="78"/>
        <end position="101"/>
    </location>
</feature>
<evidence type="ECO:0008006" key="4">
    <source>
        <dbReference type="Google" id="ProtNLM"/>
    </source>
</evidence>
<keyword evidence="1" id="KW-0472">Membrane</keyword>
<keyword evidence="1" id="KW-0812">Transmembrane</keyword>
<evidence type="ECO:0000313" key="3">
    <source>
        <dbReference type="Proteomes" id="UP000534306"/>
    </source>
</evidence>
<protein>
    <recommendedName>
        <fullName evidence="4">Integral membrane protein</fullName>
    </recommendedName>
</protein>
<comment type="caution">
    <text evidence="2">The sequence shown here is derived from an EMBL/GenBank/DDBJ whole genome shotgun (WGS) entry which is preliminary data.</text>
</comment>
<name>A0A7Y4KYS2_9ACTN</name>
<sequence>MMSMVAVLILIAGLSESAGRVLPLVARRPGMSKPVVAGLLLTGGLVEATVITLWPRFARSVAELLADGGGSFAWTPGLVAPLVLAGVLAFPWLGPLLHFALLTAVGATLAGPLAAATGVNWWAAAGILALTAVLLALAVDIVRRLVAKGLSIGVVEQTA</sequence>
<dbReference type="EMBL" id="JABJRC010000002">
    <property type="protein sequence ID" value="NOL40407.1"/>
    <property type="molecule type" value="Genomic_DNA"/>
</dbReference>
<gene>
    <name evidence="2" type="ORF">HPO96_09130</name>
</gene>
<accession>A0A7Y4KYS2</accession>
<feature type="transmembrane region" description="Helical" evidence="1">
    <location>
        <begin position="121"/>
        <end position="142"/>
    </location>
</feature>